<evidence type="ECO:0000256" key="4">
    <source>
        <dbReference type="PROSITE-ProRule" id="PRU00335"/>
    </source>
</evidence>
<evidence type="ECO:0000256" key="1">
    <source>
        <dbReference type="ARBA" id="ARBA00023015"/>
    </source>
</evidence>
<sequence length="195" mass="20419">MSRFVDPQKYALRRASIVTAASTEFAVHGFSRATTAGICRAAGISSGTFFHYFPTKLEVLLAVLEDGLDELRARLARIEELASGLAALLSYAASSEAEMSDASYPVFVSGLAGVEADPAVAAALAAEAELVAGFLTRQVENGQRSGEIDSSVPAPQLATWVAWLLDGAAQATAAGHAPLKSQVQEAIRTLLTVPR</sequence>
<dbReference type="Proteomes" id="UP001206924">
    <property type="component" value="Unassembled WGS sequence"/>
</dbReference>
<evidence type="ECO:0000259" key="6">
    <source>
        <dbReference type="PROSITE" id="PS50977"/>
    </source>
</evidence>
<gene>
    <name evidence="7" type="ORF">NNX28_04010</name>
</gene>
<evidence type="ECO:0000313" key="7">
    <source>
        <dbReference type="EMBL" id="MCQ1949094.1"/>
    </source>
</evidence>
<keyword evidence="3" id="KW-0804">Transcription</keyword>
<reference evidence="7 8" key="1">
    <citation type="submission" date="2022-07" db="EMBL/GenBank/DDBJ databases">
        <title>Novel species in genus Arthrobacter.</title>
        <authorList>
            <person name="Liu Y."/>
        </authorList>
    </citation>
    <scope>NUCLEOTIDE SEQUENCE [LARGE SCALE GENOMIC DNA]</scope>
    <source>
        <strain evidence="8">zg-Y859</strain>
    </source>
</reference>
<organism evidence="7 8">
    <name type="scientific">Arthrobacter jinronghuae</name>
    <dbReference type="NCBI Taxonomy" id="2964609"/>
    <lineage>
        <taxon>Bacteria</taxon>
        <taxon>Bacillati</taxon>
        <taxon>Actinomycetota</taxon>
        <taxon>Actinomycetes</taxon>
        <taxon>Micrococcales</taxon>
        <taxon>Micrococcaceae</taxon>
        <taxon>Arthrobacter</taxon>
    </lineage>
</organism>
<protein>
    <submittedName>
        <fullName evidence="7">TetR/AcrR family transcriptional regulator</fullName>
    </submittedName>
</protein>
<proteinExistence type="predicted"/>
<dbReference type="InterPro" id="IPR023772">
    <property type="entry name" value="DNA-bd_HTH_TetR-type_CS"/>
</dbReference>
<dbReference type="InterPro" id="IPR036271">
    <property type="entry name" value="Tet_transcr_reg_TetR-rel_C_sf"/>
</dbReference>
<dbReference type="PROSITE" id="PS50977">
    <property type="entry name" value="HTH_TETR_2"/>
    <property type="match status" value="1"/>
</dbReference>
<accession>A0ABT1NQS2</accession>
<feature type="domain" description="HTH tetR-type" evidence="6">
    <location>
        <begin position="11"/>
        <end position="71"/>
    </location>
</feature>
<dbReference type="PANTHER" id="PTHR47506:SF3">
    <property type="entry name" value="HTH-TYPE TRANSCRIPTIONAL REGULATOR LMRA"/>
    <property type="match status" value="1"/>
</dbReference>
<evidence type="ECO:0000313" key="8">
    <source>
        <dbReference type="Proteomes" id="UP001206924"/>
    </source>
</evidence>
<dbReference type="Pfam" id="PF00440">
    <property type="entry name" value="TetR_N"/>
    <property type="match status" value="1"/>
</dbReference>
<keyword evidence="2 4" id="KW-0238">DNA-binding</keyword>
<dbReference type="PANTHER" id="PTHR47506">
    <property type="entry name" value="TRANSCRIPTIONAL REGULATORY PROTEIN"/>
    <property type="match status" value="1"/>
</dbReference>
<name>A0ABT1NQS2_9MICC</name>
<feature type="DNA-binding region" description="H-T-H motif" evidence="4">
    <location>
        <begin position="34"/>
        <end position="53"/>
    </location>
</feature>
<dbReference type="InterPro" id="IPR001647">
    <property type="entry name" value="HTH_TetR"/>
</dbReference>
<keyword evidence="1" id="KW-0805">Transcription regulation</keyword>
<dbReference type="Gene3D" id="1.10.357.10">
    <property type="entry name" value="Tetracycline Repressor, domain 2"/>
    <property type="match status" value="1"/>
</dbReference>
<dbReference type="PROSITE" id="PS01081">
    <property type="entry name" value="HTH_TETR_1"/>
    <property type="match status" value="1"/>
</dbReference>
<keyword evidence="5" id="KW-0175">Coiled coil</keyword>
<dbReference type="InterPro" id="IPR009057">
    <property type="entry name" value="Homeodomain-like_sf"/>
</dbReference>
<dbReference type="RefSeq" id="WP_255864919.1">
    <property type="nucleotide sequence ID" value="NZ_CP104263.1"/>
</dbReference>
<evidence type="ECO:0000256" key="2">
    <source>
        <dbReference type="ARBA" id="ARBA00023125"/>
    </source>
</evidence>
<evidence type="ECO:0000256" key="5">
    <source>
        <dbReference type="SAM" id="Coils"/>
    </source>
</evidence>
<comment type="caution">
    <text evidence="7">The sequence shown here is derived from an EMBL/GenBank/DDBJ whole genome shotgun (WGS) entry which is preliminary data.</text>
</comment>
<dbReference type="SUPFAM" id="SSF46689">
    <property type="entry name" value="Homeodomain-like"/>
    <property type="match status" value="1"/>
</dbReference>
<feature type="coiled-coil region" evidence="5">
    <location>
        <begin position="61"/>
        <end position="88"/>
    </location>
</feature>
<evidence type="ECO:0000256" key="3">
    <source>
        <dbReference type="ARBA" id="ARBA00023163"/>
    </source>
</evidence>
<dbReference type="SUPFAM" id="SSF48498">
    <property type="entry name" value="Tetracyclin repressor-like, C-terminal domain"/>
    <property type="match status" value="1"/>
</dbReference>
<keyword evidence="8" id="KW-1185">Reference proteome</keyword>
<dbReference type="PRINTS" id="PR00455">
    <property type="entry name" value="HTHTETR"/>
</dbReference>
<dbReference type="EMBL" id="JANFLP010000005">
    <property type="protein sequence ID" value="MCQ1949094.1"/>
    <property type="molecule type" value="Genomic_DNA"/>
</dbReference>